<evidence type="ECO:0000313" key="6">
    <source>
        <dbReference type="EMBL" id="TYH71579.1"/>
    </source>
</evidence>
<comment type="function">
    <text evidence="4">Transglycosidase operating by a ping-pong reaction mechanism. Involved in the synthesis of raffinose, a major soluble carbohydrate in seeds, roots and tubers.</text>
</comment>
<dbReference type="Pfam" id="PF05691">
    <property type="entry name" value="Raffinose_syn"/>
    <property type="match status" value="1"/>
</dbReference>
<evidence type="ECO:0000313" key="7">
    <source>
        <dbReference type="Proteomes" id="UP000322667"/>
    </source>
</evidence>
<keyword evidence="3" id="KW-0119">Carbohydrate metabolism</keyword>
<dbReference type="PANTHER" id="PTHR31268:SF26">
    <property type="entry name" value="GALACTINOL--SUCROSE GALACTOSYLTRANSFERASE"/>
    <property type="match status" value="1"/>
</dbReference>
<dbReference type="GO" id="GO:0047274">
    <property type="term" value="F:galactinol-sucrose galactosyltransferase activity"/>
    <property type="evidence" value="ECO:0007669"/>
    <property type="project" value="UniProtKB-EC"/>
</dbReference>
<dbReference type="Proteomes" id="UP000322667">
    <property type="component" value="Chromosome D05"/>
</dbReference>
<dbReference type="SUPFAM" id="SSF51445">
    <property type="entry name" value="(Trans)glycosidases"/>
    <property type="match status" value="1"/>
</dbReference>
<dbReference type="AlphaFoldDB" id="A0A5D2KXQ2"/>
<evidence type="ECO:0000256" key="3">
    <source>
        <dbReference type="ARBA" id="ARBA00023277"/>
    </source>
</evidence>
<dbReference type="EC" id="2.4.1.82" evidence="2"/>
<dbReference type="Gene3D" id="3.20.20.70">
    <property type="entry name" value="Aldolase class I"/>
    <property type="match status" value="1"/>
</dbReference>
<evidence type="ECO:0000256" key="2">
    <source>
        <dbReference type="ARBA" id="ARBA00012708"/>
    </source>
</evidence>
<dbReference type="InterPro" id="IPR008811">
    <property type="entry name" value="Glycosyl_hydrolases_36"/>
</dbReference>
<dbReference type="PANTHER" id="PTHR31268">
    <property type="match status" value="1"/>
</dbReference>
<comment type="catalytic activity">
    <reaction evidence="5">
        <text>alpha-D-galactosyl-(1-&gt;3)-1D-myo-inositol + sucrose = raffinose + myo-inositol</text>
        <dbReference type="Rhea" id="RHEA:20161"/>
        <dbReference type="ChEBI" id="CHEBI:16634"/>
        <dbReference type="ChEBI" id="CHEBI:17268"/>
        <dbReference type="ChEBI" id="CHEBI:17505"/>
        <dbReference type="ChEBI" id="CHEBI:17992"/>
        <dbReference type="EC" id="2.4.1.82"/>
    </reaction>
</comment>
<dbReference type="EMBL" id="CM017627">
    <property type="protein sequence ID" value="TYH71579.1"/>
    <property type="molecule type" value="Genomic_DNA"/>
</dbReference>
<proteinExistence type="inferred from homology"/>
<accession>A0A5D2KXQ2</accession>
<sequence length="782" mass="87184">MRRVTQLVHTTTTTAAANVLSQLPNISTFCTPFAPSSNNLSQDKFNFFSHRSLFLIRNQKWRQHMLLATRPLLKDRNLSINGKEALKDVPENIVVMPLTDTSAFVGATSPHASSRHVFKLGVIKDVRLLCLFRFKLWWMIPRTGSSASDIPLETQMLLLEARQGPTSSQSTYIIFLPVLDGNFRSSLQGNSSDELEFCVESGDPAVVTSESPKAVFVNYGDHPFDLVKDSMMILEKQFGTFALRETKQTPGMLDWFGWCTWDAFYSDVNPQGIKDGLMSLSQGGTPARFLLIDDGWQDTINEFLEQGEPFVDGLHRLANIKENKKFRRIANEANSKTPSDLKEFISDTRTFDLKYVYVWHALLGCWGGLVPNAVATKNYDPKLRYPILSPVYLANMRDISTDSMGKYGICLVDPDKISQFYDDLHGYLASQDVDGVKVDAQNILETISAGLGGRVSLTRRFQQALEGSIAANFSDNSIICCMAQSRLHLPVTCAFLKLTDLKQSAVSRASDDFYPKEPTTWARHVAAVAFNSILHGELVVPDWDMFYVWHDILLFIFIFIKVSLTCDKPGRHDFKILQRLVLPDGSVLRAKYPGRPSRDCLFTDPVTDGKSLLKIWNLNKCTGVIGIFNCQGSWPVPSTNKAFQMVTSSELSGQVSPACVEYLEEVIGLLWTGECAVFSFKTGSLNVALKPLECDVFTVSPIKVYCEGIEFAAIGLMNMYNSGGALECGRGAGCFGAYSNCKPISCSINLKDEDFNFNDQLNLLTITIPPTHNSSWDIAICY</sequence>
<gene>
    <name evidence="6" type="ORF">ES332_D05G195200v1</name>
</gene>
<keyword evidence="7" id="KW-1185">Reference proteome</keyword>
<protein>
    <recommendedName>
        <fullName evidence="2">galactinol--sucrose galactosyltransferase</fullName>
        <ecNumber evidence="2">2.4.1.82</ecNumber>
    </recommendedName>
</protein>
<name>A0A5D2KXQ2_GOSTO</name>
<reference evidence="6 7" key="1">
    <citation type="submission" date="2019-07" db="EMBL/GenBank/DDBJ databases">
        <title>WGS assembly of Gossypium tomentosum.</title>
        <authorList>
            <person name="Chen Z.J."/>
            <person name="Sreedasyam A."/>
            <person name="Ando A."/>
            <person name="Song Q."/>
            <person name="De L."/>
            <person name="Hulse-Kemp A."/>
            <person name="Ding M."/>
            <person name="Ye W."/>
            <person name="Kirkbride R."/>
            <person name="Jenkins J."/>
            <person name="Plott C."/>
            <person name="Lovell J."/>
            <person name="Lin Y.-M."/>
            <person name="Vaughn R."/>
            <person name="Liu B."/>
            <person name="Li W."/>
            <person name="Simpson S."/>
            <person name="Scheffler B."/>
            <person name="Saski C."/>
            <person name="Grover C."/>
            <person name="Hu G."/>
            <person name="Conover J."/>
            <person name="Carlson J."/>
            <person name="Shu S."/>
            <person name="Boston L."/>
            <person name="Williams M."/>
            <person name="Peterson D."/>
            <person name="Mcgee K."/>
            <person name="Jones D."/>
            <person name="Wendel J."/>
            <person name="Stelly D."/>
            <person name="Grimwood J."/>
            <person name="Schmutz J."/>
        </authorList>
    </citation>
    <scope>NUCLEOTIDE SEQUENCE [LARGE SCALE GENOMIC DNA]</scope>
    <source>
        <strain evidence="6">7179.01</strain>
    </source>
</reference>
<dbReference type="InterPro" id="IPR017853">
    <property type="entry name" value="GH"/>
</dbReference>
<evidence type="ECO:0000256" key="5">
    <source>
        <dbReference type="ARBA" id="ARBA00049426"/>
    </source>
</evidence>
<evidence type="ECO:0000256" key="1">
    <source>
        <dbReference type="ARBA" id="ARBA00007240"/>
    </source>
</evidence>
<evidence type="ECO:0000256" key="4">
    <source>
        <dbReference type="ARBA" id="ARBA00025404"/>
    </source>
</evidence>
<dbReference type="InterPro" id="IPR013785">
    <property type="entry name" value="Aldolase_TIM"/>
</dbReference>
<organism evidence="6 7">
    <name type="scientific">Gossypium tomentosum</name>
    <name type="common">Hawaiian cotton</name>
    <name type="synonym">Gossypium sandvicense</name>
    <dbReference type="NCBI Taxonomy" id="34277"/>
    <lineage>
        <taxon>Eukaryota</taxon>
        <taxon>Viridiplantae</taxon>
        <taxon>Streptophyta</taxon>
        <taxon>Embryophyta</taxon>
        <taxon>Tracheophyta</taxon>
        <taxon>Spermatophyta</taxon>
        <taxon>Magnoliopsida</taxon>
        <taxon>eudicotyledons</taxon>
        <taxon>Gunneridae</taxon>
        <taxon>Pentapetalae</taxon>
        <taxon>rosids</taxon>
        <taxon>malvids</taxon>
        <taxon>Malvales</taxon>
        <taxon>Malvaceae</taxon>
        <taxon>Malvoideae</taxon>
        <taxon>Gossypium</taxon>
    </lineage>
</organism>
<comment type="similarity">
    <text evidence="1">Belongs to the glycosyl hydrolases 36 family.</text>
</comment>